<dbReference type="InterPro" id="IPR001045">
    <property type="entry name" value="Spermi_synthase"/>
</dbReference>
<keyword evidence="10" id="KW-1185">Reference proteome</keyword>
<dbReference type="PANTHER" id="PTHR11558:SF11">
    <property type="entry name" value="SPERMIDINE SYNTHASE"/>
    <property type="match status" value="1"/>
</dbReference>
<proteinExistence type="inferred from homology"/>
<dbReference type="eggNOG" id="COG0421">
    <property type="taxonomic scope" value="Bacteria"/>
</dbReference>
<feature type="binding site" evidence="4">
    <location>
        <position position="45"/>
    </location>
    <ligand>
        <name>S-methyl-5'-thioadenosine</name>
        <dbReference type="ChEBI" id="CHEBI:17509"/>
    </ligand>
</feature>
<keyword evidence="2 4" id="KW-0808">Transferase</keyword>
<dbReference type="Gene3D" id="3.40.50.150">
    <property type="entry name" value="Vaccinia Virus protein VP39"/>
    <property type="match status" value="1"/>
</dbReference>
<feature type="binding site" evidence="4">
    <location>
        <position position="176"/>
    </location>
    <ligand>
        <name>S-methyl-5'-thioadenosine</name>
        <dbReference type="ChEBI" id="CHEBI:17509"/>
    </ligand>
</feature>
<accession>D7CNM9</accession>
<evidence type="ECO:0000313" key="9">
    <source>
        <dbReference type="EMBL" id="ADI02314.1"/>
    </source>
</evidence>
<feature type="binding site" evidence="4">
    <location>
        <begin position="151"/>
        <end position="152"/>
    </location>
    <ligand>
        <name>S-methyl-5'-thioadenosine</name>
        <dbReference type="ChEBI" id="CHEBI:17509"/>
    </ligand>
</feature>
<dbReference type="InterPro" id="IPR029063">
    <property type="entry name" value="SAM-dependent_MTases_sf"/>
</dbReference>
<feature type="active site" description="Proton acceptor" evidence="4 5">
    <location>
        <position position="169"/>
    </location>
</feature>
<comment type="pathway">
    <text evidence="4">Amine and polyamine biosynthesis; spermidine biosynthesis; spermidine from putrescine: step 1/1.</text>
</comment>
<feature type="binding site" evidence="4">
    <location>
        <position position="120"/>
    </location>
    <ligand>
        <name>S-methyl-5'-thioadenosine</name>
        <dbReference type="ChEBI" id="CHEBI:17509"/>
    </ligand>
</feature>
<dbReference type="EMBL" id="CP002048">
    <property type="protein sequence ID" value="ADI02314.1"/>
    <property type="molecule type" value="Genomic_DNA"/>
</dbReference>
<dbReference type="HAMAP" id="MF_00198">
    <property type="entry name" value="Spermidine_synth"/>
    <property type="match status" value="1"/>
</dbReference>
<feature type="domain" description="PABS" evidence="8">
    <location>
        <begin position="16"/>
        <end position="249"/>
    </location>
</feature>
<dbReference type="PANTHER" id="PTHR11558">
    <property type="entry name" value="SPERMIDINE/SPERMINE SYNTHASE"/>
    <property type="match status" value="1"/>
</dbReference>
<dbReference type="STRING" id="643648.Slip_1551"/>
<dbReference type="NCBIfam" id="TIGR00417">
    <property type="entry name" value="speE"/>
    <property type="match status" value="1"/>
</dbReference>
<evidence type="ECO:0000256" key="7">
    <source>
        <dbReference type="RuleBase" id="RU003837"/>
    </source>
</evidence>
<reference evidence="9 10" key="2">
    <citation type="journal article" date="2010" name="Stand. Genomic Sci.">
        <title>Complete genome sequence of Syntrophothermus lipocalidus type strain (TGB-C1).</title>
        <authorList>
            <person name="Djao O.D."/>
            <person name="Zhang X."/>
            <person name="Lucas S."/>
            <person name="Lapidus A."/>
            <person name="Del Rio T.G."/>
            <person name="Nolan M."/>
            <person name="Tice H."/>
            <person name="Cheng J.F."/>
            <person name="Han C."/>
            <person name="Tapia R."/>
            <person name="Goodwin L."/>
            <person name="Pitluck S."/>
            <person name="Liolios K."/>
            <person name="Ivanova N."/>
            <person name="Mavromatis K."/>
            <person name="Mikhailova N."/>
            <person name="Ovchinnikova G."/>
            <person name="Pati A."/>
            <person name="Brambilla E."/>
            <person name="Chen A."/>
            <person name="Palaniappan K."/>
            <person name="Land M."/>
            <person name="Hauser L."/>
            <person name="Chang Y.J."/>
            <person name="Jeffries C.D."/>
            <person name="Rohde M."/>
            <person name="Sikorski J."/>
            <person name="Spring S."/>
            <person name="Goker M."/>
            <person name="Detter J.C."/>
            <person name="Woyke T."/>
            <person name="Bristow J."/>
            <person name="Eisen J.A."/>
            <person name="Markowitz V."/>
            <person name="Hugenholtz P."/>
            <person name="Kyrpides N.C."/>
            <person name="Klenk H.P."/>
        </authorList>
    </citation>
    <scope>NUCLEOTIDE SEQUENCE [LARGE SCALE GENOMIC DNA]</scope>
    <source>
        <strain evidence="10">DSM 12680 / TGB-C1</strain>
    </source>
</reference>
<organism evidence="9 10">
    <name type="scientific">Syntrophothermus lipocalidus (strain DSM 12680 / TGB-C1)</name>
    <dbReference type="NCBI Taxonomy" id="643648"/>
    <lineage>
        <taxon>Bacteria</taxon>
        <taxon>Bacillati</taxon>
        <taxon>Bacillota</taxon>
        <taxon>Clostridia</taxon>
        <taxon>Eubacteriales</taxon>
        <taxon>Syntrophomonadaceae</taxon>
        <taxon>Syntrophothermus</taxon>
    </lineage>
</organism>
<dbReference type="GO" id="GO:0004766">
    <property type="term" value="F:spermidine synthase activity"/>
    <property type="evidence" value="ECO:0007669"/>
    <property type="project" value="UniProtKB-UniRule"/>
</dbReference>
<name>D7CNM9_SYNLT</name>
<dbReference type="PROSITE" id="PS51006">
    <property type="entry name" value="PABS_2"/>
    <property type="match status" value="1"/>
</dbReference>
<dbReference type="RefSeq" id="WP_013175716.1">
    <property type="nucleotide sequence ID" value="NC_014220.1"/>
</dbReference>
<keyword evidence="4 7" id="KW-0745">Spermidine biosynthesis</keyword>
<comment type="similarity">
    <text evidence="1 4 6">Belongs to the spermidine/spermine synthase family.</text>
</comment>
<evidence type="ECO:0000256" key="1">
    <source>
        <dbReference type="ARBA" id="ARBA00007867"/>
    </source>
</evidence>
<dbReference type="Gene3D" id="2.30.140.10">
    <property type="entry name" value="Spermidine synthase, tetramerisation domain"/>
    <property type="match status" value="1"/>
</dbReference>
<dbReference type="GO" id="GO:0005829">
    <property type="term" value="C:cytosol"/>
    <property type="evidence" value="ECO:0007669"/>
    <property type="project" value="TreeGrafter"/>
</dbReference>
<dbReference type="InterPro" id="IPR035246">
    <property type="entry name" value="Spermidine_synt_N"/>
</dbReference>
<evidence type="ECO:0000256" key="6">
    <source>
        <dbReference type="RuleBase" id="RU003836"/>
    </source>
</evidence>
<protein>
    <recommendedName>
        <fullName evidence="4">Polyamine aminopropyltransferase</fullName>
    </recommendedName>
    <alternativeName>
        <fullName evidence="4">Putrescine aminopropyltransferase</fullName>
        <shortName evidence="4">PAPT</shortName>
    </alternativeName>
    <alternativeName>
        <fullName evidence="4">Spermidine synthase</fullName>
        <shortName evidence="4">SPDS</shortName>
        <shortName evidence="4">SPDSY</shortName>
        <ecNumber evidence="4">2.5.1.16</ecNumber>
    </alternativeName>
</protein>
<evidence type="ECO:0000256" key="5">
    <source>
        <dbReference type="PROSITE-ProRule" id="PRU00354"/>
    </source>
</evidence>
<sequence length="295" mass="34490">MSEDIIREESMVDLWNVWYSELHQGRAGLTLKVKQVIYSGQSPFQRIDILETYEFGRMLVLYGSIMITEKDEFVYHEMISHVPLFTHPNPRRVLVIGGGDGGTVREVLKHPEVEQVTLVEIDQMVVEKCKEYFPQVACELDNPKTRILFQDGAQFMAETDEKFDVILVDASDPIGPAEVLFQKNFHQNIYNRLNEDGIMVTQSESPWYHQRTLRRMYENLRSIFPLVRIYWAYVPTYPSSIWSFTLCSKKYHPIKDFKADQYRELGISTNYYNAGIHQACFVLPNFIKKAILNRV</sequence>
<feature type="binding site" evidence="4">
    <location>
        <position position="100"/>
    </location>
    <ligand>
        <name>spermidine</name>
        <dbReference type="ChEBI" id="CHEBI:57834"/>
    </ligand>
</feature>
<dbReference type="KEGG" id="slp:Slip_1551"/>
<comment type="function">
    <text evidence="4">Catalyzes the irreversible transfer of a propylamine group from the amino donor S-adenosylmethioninamine (decarboxy-AdoMet) to putrescine (1,4-diaminobutane) to yield spermidine.</text>
</comment>
<dbReference type="Pfam" id="PF17284">
    <property type="entry name" value="Spermine_synt_N"/>
    <property type="match status" value="1"/>
</dbReference>
<evidence type="ECO:0000313" key="10">
    <source>
        <dbReference type="Proteomes" id="UP000000378"/>
    </source>
</evidence>
<dbReference type="PROSITE" id="PS01330">
    <property type="entry name" value="PABS_1"/>
    <property type="match status" value="1"/>
</dbReference>
<dbReference type="NCBIfam" id="NF002010">
    <property type="entry name" value="PRK00811.1"/>
    <property type="match status" value="1"/>
</dbReference>
<dbReference type="SUPFAM" id="SSF53335">
    <property type="entry name" value="S-adenosyl-L-methionine-dependent methyltransferases"/>
    <property type="match status" value="1"/>
</dbReference>
<comment type="catalytic activity">
    <reaction evidence="4 7">
        <text>S-adenosyl 3-(methylsulfanyl)propylamine + putrescine = S-methyl-5'-thioadenosine + spermidine + H(+)</text>
        <dbReference type="Rhea" id="RHEA:12721"/>
        <dbReference type="ChEBI" id="CHEBI:15378"/>
        <dbReference type="ChEBI" id="CHEBI:17509"/>
        <dbReference type="ChEBI" id="CHEBI:57443"/>
        <dbReference type="ChEBI" id="CHEBI:57834"/>
        <dbReference type="ChEBI" id="CHEBI:326268"/>
        <dbReference type="EC" id="2.5.1.16"/>
    </reaction>
</comment>
<keyword evidence="3 4" id="KW-0620">Polyamine biosynthesis</keyword>
<feature type="binding site" evidence="4">
    <location>
        <position position="76"/>
    </location>
    <ligand>
        <name>spermidine</name>
        <dbReference type="ChEBI" id="CHEBI:57834"/>
    </ligand>
</feature>
<dbReference type="CDD" id="cd02440">
    <property type="entry name" value="AdoMet_MTases"/>
    <property type="match status" value="1"/>
</dbReference>
<dbReference type="UniPathway" id="UPA00248">
    <property type="reaction ID" value="UER00314"/>
</dbReference>
<evidence type="ECO:0000256" key="2">
    <source>
        <dbReference type="ARBA" id="ARBA00022679"/>
    </source>
</evidence>
<comment type="caution">
    <text evidence="4">Lacks conserved residue(s) required for the propagation of feature annotation.</text>
</comment>
<dbReference type="HOGENOM" id="CLU_048199_0_0_9"/>
<gene>
    <name evidence="4" type="primary">speE</name>
    <name evidence="9" type="ordered locus">Slip_1551</name>
</gene>
<reference evidence="10" key="1">
    <citation type="journal article" date="2010" name="Stand. Genomic Sci.">
        <title>Complete genome sequence of Syntrophothermus lipocalidus type strain (TGB-C1T).</title>
        <authorList>
            <consortium name="US DOE Joint Genome Institute (JGI-PGF)"/>
            <person name="Djao O."/>
            <person name="Zhang X."/>
            <person name="Lucas S."/>
            <person name="Lapidus A."/>
            <person name="Glavina Del Rio T."/>
            <person name="Nolan M."/>
            <person name="Tice H."/>
            <person name="Cheng J."/>
            <person name="Han C."/>
            <person name="Tapia R."/>
            <person name="Goodwin L."/>
            <person name="Pitluck S."/>
            <person name="Liolios K."/>
            <person name="Ivanova N."/>
            <person name="Mavromatis K."/>
            <person name="Mikhailova N."/>
            <person name="Ovchinnikova G."/>
            <person name="Pati A."/>
            <person name="Brambilla E."/>
            <person name="Chen A."/>
            <person name="Palaniappan K."/>
            <person name="Land M."/>
            <person name="Hauser L."/>
            <person name="Chang Y."/>
            <person name="Jeffries C."/>
            <person name="Rohde M."/>
            <person name="Sikorski J."/>
            <person name="Spring S."/>
            <person name="Goker M."/>
            <person name="Detter J."/>
            <person name="Woyke T."/>
            <person name="Bristow J."/>
            <person name="Eisen J."/>
            <person name="Markowitz V."/>
            <person name="Hugenholtz P."/>
            <person name="Kyrpides N."/>
            <person name="Klenk H."/>
        </authorList>
    </citation>
    <scope>NUCLEOTIDE SEQUENCE [LARGE SCALE GENOMIC DNA]</scope>
    <source>
        <strain evidence="10">DSM 12680 / TGB-C1</strain>
    </source>
</reference>
<dbReference type="InterPro" id="IPR030374">
    <property type="entry name" value="PABS"/>
</dbReference>
<evidence type="ECO:0000256" key="3">
    <source>
        <dbReference type="ARBA" id="ARBA00023115"/>
    </source>
</evidence>
<comment type="subunit">
    <text evidence="4">Homodimer or homotetramer.</text>
</comment>
<evidence type="ECO:0000256" key="4">
    <source>
        <dbReference type="HAMAP-Rule" id="MF_00198"/>
    </source>
</evidence>
<dbReference type="InterPro" id="IPR030373">
    <property type="entry name" value="PABS_CS"/>
</dbReference>
<dbReference type="AlphaFoldDB" id="D7CNM9"/>
<evidence type="ECO:0000259" key="8">
    <source>
        <dbReference type="PROSITE" id="PS51006"/>
    </source>
</evidence>
<dbReference type="Pfam" id="PF01564">
    <property type="entry name" value="Spermine_synth"/>
    <property type="match status" value="1"/>
</dbReference>
<dbReference type="InterPro" id="IPR037163">
    <property type="entry name" value="Spermidine_synt_N_sf"/>
</dbReference>
<dbReference type="GO" id="GO:0008295">
    <property type="term" value="P:spermidine biosynthetic process"/>
    <property type="evidence" value="ECO:0007669"/>
    <property type="project" value="UniProtKB-UniRule"/>
</dbReference>
<dbReference type="EC" id="2.5.1.16" evidence="4"/>
<dbReference type="FunFam" id="3.40.50.150:FF:000013">
    <property type="entry name" value="Spermidine synthase"/>
    <property type="match status" value="1"/>
</dbReference>
<dbReference type="Proteomes" id="UP000000378">
    <property type="component" value="Chromosome"/>
</dbReference>
<dbReference type="NCBIfam" id="NF037959">
    <property type="entry name" value="MFS_SpdSyn"/>
    <property type="match status" value="1"/>
</dbReference>